<comment type="caution">
    <text evidence="2">The sequence shown here is derived from an EMBL/GenBank/DDBJ whole genome shotgun (WGS) entry which is preliminary data.</text>
</comment>
<keyword evidence="3" id="KW-1185">Reference proteome</keyword>
<feature type="region of interest" description="Disordered" evidence="1">
    <location>
        <begin position="154"/>
        <end position="183"/>
    </location>
</feature>
<name>A0ABN9PJY5_9DINO</name>
<gene>
    <name evidence="2" type="ORF">PCOR1329_LOCUS2526</name>
</gene>
<feature type="non-terminal residue" evidence="2">
    <location>
        <position position="1"/>
    </location>
</feature>
<organism evidence="2 3">
    <name type="scientific">Prorocentrum cordatum</name>
    <dbReference type="NCBI Taxonomy" id="2364126"/>
    <lineage>
        <taxon>Eukaryota</taxon>
        <taxon>Sar</taxon>
        <taxon>Alveolata</taxon>
        <taxon>Dinophyceae</taxon>
        <taxon>Prorocentrales</taxon>
        <taxon>Prorocentraceae</taxon>
        <taxon>Prorocentrum</taxon>
    </lineage>
</organism>
<proteinExistence type="predicted"/>
<evidence type="ECO:0000313" key="2">
    <source>
        <dbReference type="EMBL" id="CAK0791721.1"/>
    </source>
</evidence>
<dbReference type="Proteomes" id="UP001189429">
    <property type="component" value="Unassembled WGS sequence"/>
</dbReference>
<evidence type="ECO:0000256" key="1">
    <source>
        <dbReference type="SAM" id="MobiDB-lite"/>
    </source>
</evidence>
<feature type="region of interest" description="Disordered" evidence="1">
    <location>
        <begin position="98"/>
        <end position="132"/>
    </location>
</feature>
<feature type="non-terminal residue" evidence="2">
    <location>
        <position position="259"/>
    </location>
</feature>
<sequence length="259" mass="25711">ADSSAALLSVHLGAGDGAHTEEGVAHLDLRVALGAGASELLAALELNASRPTGELAVRLELSRSGDPLLLLEGSGSAEGSTIDDFSANVSGHLRVGHGAPENATGWGPASPEAAGVGAQTTTTAGSPLSTTEAPEDFQVTTEALDAAGAEQATTEALQEDSWGPDERLWAPGEAPDEADASASWPQPQMFSLAAWSSNGSAAASASVHGAHAHVTLDLAREGPAPWFSLNATAAAEGVEASLAAAGNLGEPGGWALVSA</sequence>
<feature type="compositionally biased region" description="Low complexity" evidence="1">
    <location>
        <begin position="113"/>
        <end position="131"/>
    </location>
</feature>
<accession>A0ABN9PJY5</accession>
<protein>
    <submittedName>
        <fullName evidence="2">Uncharacterized protein</fullName>
    </submittedName>
</protein>
<dbReference type="EMBL" id="CAUYUJ010000639">
    <property type="protein sequence ID" value="CAK0791721.1"/>
    <property type="molecule type" value="Genomic_DNA"/>
</dbReference>
<reference evidence="2" key="1">
    <citation type="submission" date="2023-10" db="EMBL/GenBank/DDBJ databases">
        <authorList>
            <person name="Chen Y."/>
            <person name="Shah S."/>
            <person name="Dougan E. K."/>
            <person name="Thang M."/>
            <person name="Chan C."/>
        </authorList>
    </citation>
    <scope>NUCLEOTIDE SEQUENCE [LARGE SCALE GENOMIC DNA]</scope>
</reference>
<evidence type="ECO:0000313" key="3">
    <source>
        <dbReference type="Proteomes" id="UP001189429"/>
    </source>
</evidence>